<accession>A0A5E4A3F4</accession>
<dbReference type="EMBL" id="CABDUW010000003">
    <property type="protein sequence ID" value="VTJ51252.1"/>
    <property type="molecule type" value="Genomic_DNA"/>
</dbReference>
<evidence type="ECO:0000256" key="2">
    <source>
        <dbReference type="ARBA" id="ARBA00004584"/>
    </source>
</evidence>
<dbReference type="GO" id="GO:0034080">
    <property type="term" value="P:CENP-A containing chromatin assembly"/>
    <property type="evidence" value="ECO:0007669"/>
    <property type="project" value="InterPro"/>
</dbReference>
<dbReference type="Proteomes" id="UP000335636">
    <property type="component" value="Unassembled WGS sequence"/>
</dbReference>
<dbReference type="GO" id="GO:0005654">
    <property type="term" value="C:nucleoplasm"/>
    <property type="evidence" value="ECO:0007669"/>
    <property type="project" value="TreeGrafter"/>
</dbReference>
<evidence type="ECO:0000256" key="5">
    <source>
        <dbReference type="ARBA" id="ARBA00023242"/>
    </source>
</evidence>
<evidence type="ECO:0000256" key="3">
    <source>
        <dbReference type="ARBA" id="ARBA00005566"/>
    </source>
</evidence>
<dbReference type="PANTHER" id="PTHR46790:SF1">
    <property type="entry name" value="CENTROMERE PROTEIN N"/>
    <property type="match status" value="1"/>
</dbReference>
<sequence length="286" mass="33280">MKPAKEMDETVAEFIRRTILKIPMNEMMTILKAWDFLSENQLQTINFRQRKECLVQDLVGLCEEKSASVNDAALLDIIYTQVHRHQKVWDVFQMSKEPDEDVDLFDMEQFKRSFKKILQRALKNALTVASKHHQIVKMDLRSRHLDSLKAIVFKQYDQTFENHNSTTPLQERCLGLDVNMDSRIIHENEVEKERVQRITQESFGDYPQPQLEFAQYKLETKFKSDLNGGILAERKEPLRCLIKFSSPHLLEALKSLAPAGIADAPLSPLLTCIPNKGMNYFKIRDK</sequence>
<comment type="similarity">
    <text evidence="3">Belongs to the CENP-N/CHL4 family.</text>
</comment>
<dbReference type="GO" id="GO:0000775">
    <property type="term" value="C:chromosome, centromeric region"/>
    <property type="evidence" value="ECO:0007669"/>
    <property type="project" value="UniProtKB-SubCell"/>
</dbReference>
<keyword evidence="4" id="KW-0158">Chromosome</keyword>
<dbReference type="InterPro" id="IPR007902">
    <property type="entry name" value="Chl4/mis15/CENP-N"/>
</dbReference>
<name>A0A5E4A3F4_MARMO</name>
<evidence type="ECO:0000313" key="9">
    <source>
        <dbReference type="Proteomes" id="UP000335636"/>
    </source>
</evidence>
<dbReference type="Proteomes" id="UP000662637">
    <property type="component" value="Unassembled WGS sequence"/>
</dbReference>
<evidence type="ECO:0000313" key="7">
    <source>
        <dbReference type="EMBL" id="KAF7486783.1"/>
    </source>
</evidence>
<evidence type="ECO:0000313" key="8">
    <source>
        <dbReference type="EMBL" id="VTJ51252.1"/>
    </source>
</evidence>
<dbReference type="AlphaFoldDB" id="A0A5E4A3F4"/>
<dbReference type="InterPro" id="IPR052011">
    <property type="entry name" value="CENP-NAC/CAD_complex"/>
</dbReference>
<evidence type="ECO:0000256" key="1">
    <source>
        <dbReference type="ARBA" id="ARBA00004123"/>
    </source>
</evidence>
<comment type="subcellular location">
    <subcellularLocation>
        <location evidence="2">Chromosome</location>
        <location evidence="2">Centromere</location>
    </subcellularLocation>
    <subcellularLocation>
        <location evidence="1">Nucleus</location>
    </subcellularLocation>
</comment>
<dbReference type="EMBL" id="WJEC01000026">
    <property type="protein sequence ID" value="KAF7486783.1"/>
    <property type="molecule type" value="Genomic_DNA"/>
</dbReference>
<gene>
    <name evidence="7" type="ORF">GHT09_000742</name>
    <name evidence="8" type="ORF">MONAX_5E008570</name>
</gene>
<evidence type="ECO:0000256" key="6">
    <source>
        <dbReference type="ARBA" id="ARBA00023328"/>
    </source>
</evidence>
<proteinExistence type="inferred from homology"/>
<reference evidence="8 9" key="1">
    <citation type="submission" date="2019-04" db="EMBL/GenBank/DDBJ databases">
        <authorList>
            <person name="Alioto T."/>
            <person name="Alioto T."/>
        </authorList>
    </citation>
    <scope>NUCLEOTIDE SEQUENCE [LARGE SCALE GENOMIC DNA]</scope>
</reference>
<keyword evidence="6" id="KW-0137">Centromere</keyword>
<reference evidence="7" key="2">
    <citation type="submission" date="2020-08" db="EMBL/GenBank/DDBJ databases">
        <authorList>
            <person name="Shumante A."/>
            <person name="Zimin A.V."/>
            <person name="Puiu D."/>
            <person name="Salzberg S.L."/>
        </authorList>
    </citation>
    <scope>NUCLEOTIDE SEQUENCE</scope>
    <source>
        <strain evidence="7">WC2-LM</strain>
        <tissue evidence="7">Liver</tissue>
    </source>
</reference>
<organism evidence="8 9">
    <name type="scientific">Marmota monax</name>
    <name type="common">Woodchuck</name>
    <dbReference type="NCBI Taxonomy" id="9995"/>
    <lineage>
        <taxon>Eukaryota</taxon>
        <taxon>Metazoa</taxon>
        <taxon>Chordata</taxon>
        <taxon>Craniata</taxon>
        <taxon>Vertebrata</taxon>
        <taxon>Euteleostomi</taxon>
        <taxon>Mammalia</taxon>
        <taxon>Eutheria</taxon>
        <taxon>Euarchontoglires</taxon>
        <taxon>Glires</taxon>
        <taxon>Rodentia</taxon>
        <taxon>Sciuromorpha</taxon>
        <taxon>Sciuridae</taxon>
        <taxon>Xerinae</taxon>
        <taxon>Marmotini</taxon>
        <taxon>Marmota</taxon>
    </lineage>
</organism>
<evidence type="ECO:0000256" key="4">
    <source>
        <dbReference type="ARBA" id="ARBA00022454"/>
    </source>
</evidence>
<dbReference type="PANTHER" id="PTHR46790">
    <property type="entry name" value="CENTROMERE PROTEIN N"/>
    <property type="match status" value="1"/>
</dbReference>
<keyword evidence="5" id="KW-0539">Nucleus</keyword>
<dbReference type="Pfam" id="PF05238">
    <property type="entry name" value="CENP-N"/>
    <property type="match status" value="1"/>
</dbReference>
<keyword evidence="9" id="KW-1185">Reference proteome</keyword>
<protein>
    <submittedName>
        <fullName evidence="7">Centromere protein N</fullName>
    </submittedName>
</protein>
<dbReference type="GO" id="GO:0007059">
    <property type="term" value="P:chromosome segregation"/>
    <property type="evidence" value="ECO:0007669"/>
    <property type="project" value="InterPro"/>
</dbReference>